<protein>
    <recommendedName>
        <fullName evidence="1">DUF5672 domain-containing protein</fullName>
    </recommendedName>
</protein>
<organism evidence="2 3">
    <name type="scientific">Candidatus Woesebacteria bacterium GW2011_GWB1_38_5b</name>
    <dbReference type="NCBI Taxonomy" id="1618569"/>
    <lineage>
        <taxon>Bacteria</taxon>
        <taxon>Candidatus Woeseibacteriota</taxon>
    </lineage>
</organism>
<feature type="domain" description="DUF5672" evidence="1">
    <location>
        <begin position="58"/>
        <end position="251"/>
    </location>
</feature>
<dbReference type="AlphaFoldDB" id="A0A0G0NF81"/>
<comment type="caution">
    <text evidence="2">The sequence shown here is derived from an EMBL/GenBank/DDBJ whole genome shotgun (WGS) entry which is preliminary data.</text>
</comment>
<evidence type="ECO:0000259" key="1">
    <source>
        <dbReference type="Pfam" id="PF18922"/>
    </source>
</evidence>
<accession>A0A0G0NF81</accession>
<proteinExistence type="predicted"/>
<dbReference type="Proteomes" id="UP000034181">
    <property type="component" value="Unassembled WGS sequence"/>
</dbReference>
<dbReference type="InterPro" id="IPR043729">
    <property type="entry name" value="DUF5672"/>
</dbReference>
<dbReference type="EMBL" id="LBUZ01000005">
    <property type="protein sequence ID" value="KKQ75751.1"/>
    <property type="molecule type" value="Genomic_DNA"/>
</dbReference>
<reference evidence="2 3" key="1">
    <citation type="journal article" date="2015" name="Nature">
        <title>rRNA introns, odd ribosomes, and small enigmatic genomes across a large radiation of phyla.</title>
        <authorList>
            <person name="Brown C.T."/>
            <person name="Hug L.A."/>
            <person name="Thomas B.C."/>
            <person name="Sharon I."/>
            <person name="Castelle C.J."/>
            <person name="Singh A."/>
            <person name="Wilkins M.J."/>
            <person name="Williams K.H."/>
            <person name="Banfield J.F."/>
        </authorList>
    </citation>
    <scope>NUCLEOTIDE SEQUENCE [LARGE SCALE GENOMIC DNA]</scope>
</reference>
<dbReference type="Pfam" id="PF18922">
    <property type="entry name" value="DUF5672"/>
    <property type="match status" value="1"/>
</dbReference>
<evidence type="ECO:0000313" key="3">
    <source>
        <dbReference type="Proteomes" id="UP000034181"/>
    </source>
</evidence>
<sequence length="267" mass="31382">MQKISNKDVAIVVPAYKKHLSSDELISLNLLFKYLGKYDIFFLTPSSFKETDFKYKGINLTKFSTRYFVTPQTYNKLLLNKKFYLKYKKYKYILIYQFDALVFSDRLIKWCKKGYDYIAAPWFESKIARLTYMGSSPISGGNGGFCLRNVQSCLRVLDTVNAQAKRKTSSLIVQKLWFFLAVILGKSHKIWLNSPADNYPFNEDGFWSLEAPKYLSTYKVAPFNEAVKFAFEKFPRKCYRLNKNKLPFGCHAWAKYDKEFWLPHLET</sequence>
<gene>
    <name evidence="2" type="ORF">US96_C0005G0024</name>
</gene>
<name>A0A0G0NF81_9BACT</name>
<evidence type="ECO:0000313" key="2">
    <source>
        <dbReference type="EMBL" id="KKQ75751.1"/>
    </source>
</evidence>